<dbReference type="AlphaFoldDB" id="A0A9X4M8X2"/>
<dbReference type="RefSeq" id="WP_009627654.1">
    <property type="nucleotide sequence ID" value="NZ_VBTY01000106.1"/>
</dbReference>
<organism evidence="1 2">
    <name type="scientific">Pseudanabaena catenata USMAC16</name>
    <dbReference type="NCBI Taxonomy" id="1855837"/>
    <lineage>
        <taxon>Bacteria</taxon>
        <taxon>Bacillati</taxon>
        <taxon>Cyanobacteriota</taxon>
        <taxon>Cyanophyceae</taxon>
        <taxon>Pseudanabaenales</taxon>
        <taxon>Pseudanabaenaceae</taxon>
        <taxon>Pseudanabaena</taxon>
    </lineage>
</organism>
<accession>A0A9X4M8X2</accession>
<name>A0A9X4M8X2_9CYAN</name>
<comment type="caution">
    <text evidence="1">The sequence shown here is derived from an EMBL/GenBank/DDBJ whole genome shotgun (WGS) entry which is preliminary data.</text>
</comment>
<dbReference type="Proteomes" id="UP001152872">
    <property type="component" value="Unassembled WGS sequence"/>
</dbReference>
<protein>
    <submittedName>
        <fullName evidence="1">Uncharacterized protein</fullName>
    </submittedName>
</protein>
<gene>
    <name evidence="1" type="ORF">FEV09_13290</name>
</gene>
<dbReference type="EMBL" id="VBTY01000106">
    <property type="protein sequence ID" value="MDG3495527.1"/>
    <property type="molecule type" value="Genomic_DNA"/>
</dbReference>
<sequence>MPEDNANEPQVNQSANEAVFNEVLKSIDIDPALLAELGEVTNDPEQAIDTAIRQWLQRRAIKEADRSRPLTMNPVVPPRGEWND</sequence>
<keyword evidence="2" id="KW-1185">Reference proteome</keyword>
<reference evidence="1" key="1">
    <citation type="submission" date="2019-05" db="EMBL/GenBank/DDBJ databases">
        <title>Whole genome sequencing of Pseudanabaena catenata USMAC16.</title>
        <authorList>
            <person name="Khan Z."/>
            <person name="Omar W.M."/>
            <person name="Convey P."/>
            <person name="Merican F."/>
            <person name="Najimudin N."/>
        </authorList>
    </citation>
    <scope>NUCLEOTIDE SEQUENCE</scope>
    <source>
        <strain evidence="1">USMAC16</strain>
    </source>
</reference>
<evidence type="ECO:0000313" key="1">
    <source>
        <dbReference type="EMBL" id="MDG3495527.1"/>
    </source>
</evidence>
<evidence type="ECO:0000313" key="2">
    <source>
        <dbReference type="Proteomes" id="UP001152872"/>
    </source>
</evidence>
<proteinExistence type="predicted"/>